<dbReference type="GO" id="GO:0020037">
    <property type="term" value="F:heme binding"/>
    <property type="evidence" value="ECO:0007669"/>
    <property type="project" value="InterPro"/>
</dbReference>
<feature type="transmembrane region" description="Helical" evidence="14">
    <location>
        <begin position="67"/>
        <end position="85"/>
    </location>
</feature>
<dbReference type="InterPro" id="IPR050121">
    <property type="entry name" value="Cytochrome_P450_monoxygenase"/>
</dbReference>
<reference evidence="15 16" key="1">
    <citation type="submission" date="2019-12" db="EMBL/GenBank/DDBJ databases">
        <title>A genome sequence resource for the geographically widespread anthracnose pathogen Colletotrichum asianum.</title>
        <authorList>
            <person name="Meng Y."/>
        </authorList>
    </citation>
    <scope>NUCLEOTIDE SEQUENCE [LARGE SCALE GENOMIC DNA]</scope>
    <source>
        <strain evidence="15 16">ICMP 18580</strain>
    </source>
</reference>
<dbReference type="Pfam" id="PF00067">
    <property type="entry name" value="p450"/>
    <property type="match status" value="1"/>
</dbReference>
<evidence type="ECO:0000256" key="9">
    <source>
        <dbReference type="ARBA" id="ARBA00023033"/>
    </source>
</evidence>
<keyword evidence="7 13" id="KW-0408">Iron</keyword>
<keyword evidence="5 13" id="KW-0479">Metal-binding</keyword>
<dbReference type="InterPro" id="IPR036396">
    <property type="entry name" value="Cyt_P450_sf"/>
</dbReference>
<evidence type="ECO:0000256" key="2">
    <source>
        <dbReference type="ARBA" id="ARBA00004972"/>
    </source>
</evidence>
<evidence type="ECO:0000256" key="1">
    <source>
        <dbReference type="ARBA" id="ARBA00001971"/>
    </source>
</evidence>
<name>A0A8H3W8G3_9PEZI</name>
<evidence type="ECO:0000256" key="4">
    <source>
        <dbReference type="ARBA" id="ARBA00022617"/>
    </source>
</evidence>
<evidence type="ECO:0000256" key="7">
    <source>
        <dbReference type="ARBA" id="ARBA00023004"/>
    </source>
</evidence>
<dbReference type="InterPro" id="IPR001128">
    <property type="entry name" value="Cyt_P450"/>
</dbReference>
<feature type="binding site" description="axial binding residue" evidence="13">
    <location>
        <position position="501"/>
    </location>
    <ligand>
        <name>heme</name>
        <dbReference type="ChEBI" id="CHEBI:30413"/>
    </ligand>
    <ligandPart>
        <name>Fe</name>
        <dbReference type="ChEBI" id="CHEBI:18248"/>
    </ligandPart>
</feature>
<dbReference type="EMBL" id="WOWK01000075">
    <property type="protein sequence ID" value="KAF0321081.1"/>
    <property type="molecule type" value="Genomic_DNA"/>
</dbReference>
<evidence type="ECO:0000256" key="13">
    <source>
        <dbReference type="PIRSR" id="PIRSR602401-1"/>
    </source>
</evidence>
<keyword evidence="8" id="KW-0843">Virulence</keyword>
<dbReference type="Gene3D" id="1.10.630.10">
    <property type="entry name" value="Cytochrome P450"/>
    <property type="match status" value="1"/>
</dbReference>
<dbReference type="GO" id="GO:0016705">
    <property type="term" value="F:oxidoreductase activity, acting on paired donors, with incorporation or reduction of molecular oxygen"/>
    <property type="evidence" value="ECO:0007669"/>
    <property type="project" value="InterPro"/>
</dbReference>
<evidence type="ECO:0000256" key="6">
    <source>
        <dbReference type="ARBA" id="ARBA00023002"/>
    </source>
</evidence>
<proteinExistence type="inferred from homology"/>
<comment type="pathway">
    <text evidence="2">Hormone biosynthesis.</text>
</comment>
<dbReference type="PRINTS" id="PR00463">
    <property type="entry name" value="EP450I"/>
</dbReference>
<protein>
    <recommendedName>
        <fullName evidence="11">Cytochrome P450 monooxygenase ABA1</fullName>
    </recommendedName>
    <alternativeName>
        <fullName evidence="12">Abscisic acid biosynthesis protein 1</fullName>
    </alternativeName>
    <alternativeName>
        <fullName evidence="10">Cytochrome P450 monooxygenase aba1</fullName>
    </alternativeName>
</protein>
<keyword evidence="16" id="KW-1185">Reference proteome</keyword>
<sequence length="556" mass="62734">MRQQDPGAEDPEVILDPKRCCQHRHQTQSDVTTDGDAMLLPLYLVFSAIMALPDVTVSNIGAYFSPVYLLLAFALYYIATSIAAWRRLRAFPGPALARFSYLWNILNSRTGRPAETFTRLNREHGSLVCIGPNDLVTDDPDMFRRMNGARSTYNRSSWYNAAKFNPHEEAMFSIRDIRKHDRMKAQVAGAYSGKENDALESGIDSQLAGLMELIRRKYITVGEDVKPMDFGRVAQYFTLDVITEIAYGKAFGYMATDSDIHEYIKTTEDVVQILQMLGEVPYLCTLFWSKWVLGTVGPKPTDKSGMGKMMGVARDVVAKRFGPDAKDERDMLGSFVRHGLTQGQAEQEVLFQITAGSDTTATAIRTTFLHLLTSPNAYHTLKKEIHTAIAEGRVSSPITAEEGKQLPYLQAVIYEGLRMNAPFTGQCSKEVPAEGDTIDGRFVPGGTRIAQNFWGVIRRLDVFGKDADLFRPERWLEADEATRDNMVRTTELTFGHGRWGCSGKNVAFMELNKVYFELLRNFDFQIVNPGRPWHSINHNLWMQHEFWVKVTESVTG</sequence>
<keyword evidence="14" id="KW-1133">Transmembrane helix</keyword>
<accession>A0A8H3W8G3</accession>
<comment type="similarity">
    <text evidence="3">Belongs to the cytochrome P450 family.</text>
</comment>
<dbReference type="CDD" id="cd11060">
    <property type="entry name" value="CYP57A1-like"/>
    <property type="match status" value="1"/>
</dbReference>
<evidence type="ECO:0000313" key="15">
    <source>
        <dbReference type="EMBL" id="KAF0321081.1"/>
    </source>
</evidence>
<dbReference type="PANTHER" id="PTHR24305">
    <property type="entry name" value="CYTOCHROME P450"/>
    <property type="match status" value="1"/>
</dbReference>
<evidence type="ECO:0000256" key="3">
    <source>
        <dbReference type="ARBA" id="ARBA00010617"/>
    </source>
</evidence>
<evidence type="ECO:0000256" key="14">
    <source>
        <dbReference type="SAM" id="Phobius"/>
    </source>
</evidence>
<evidence type="ECO:0000256" key="12">
    <source>
        <dbReference type="ARBA" id="ARBA00079990"/>
    </source>
</evidence>
<keyword evidence="9" id="KW-0503">Monooxygenase</keyword>
<keyword evidence="14" id="KW-0812">Transmembrane</keyword>
<dbReference type="SUPFAM" id="SSF48264">
    <property type="entry name" value="Cytochrome P450"/>
    <property type="match status" value="1"/>
</dbReference>
<dbReference type="InterPro" id="IPR002401">
    <property type="entry name" value="Cyt_P450_E_grp-I"/>
</dbReference>
<dbReference type="PANTHER" id="PTHR24305:SF77">
    <property type="entry name" value="CYTOCHROME P450 MONOOXYGENASE"/>
    <property type="match status" value="1"/>
</dbReference>
<keyword evidence="6" id="KW-0560">Oxidoreductase</keyword>
<evidence type="ECO:0000256" key="11">
    <source>
        <dbReference type="ARBA" id="ARBA00068222"/>
    </source>
</evidence>
<dbReference type="GO" id="GO:0004497">
    <property type="term" value="F:monooxygenase activity"/>
    <property type="evidence" value="ECO:0007669"/>
    <property type="project" value="UniProtKB-KW"/>
</dbReference>
<dbReference type="AlphaFoldDB" id="A0A8H3W8G3"/>
<dbReference type="Proteomes" id="UP000434172">
    <property type="component" value="Unassembled WGS sequence"/>
</dbReference>
<dbReference type="GO" id="GO:0005506">
    <property type="term" value="F:iron ion binding"/>
    <property type="evidence" value="ECO:0007669"/>
    <property type="project" value="InterPro"/>
</dbReference>
<keyword evidence="14" id="KW-0472">Membrane</keyword>
<comment type="cofactor">
    <cofactor evidence="1 13">
        <name>heme</name>
        <dbReference type="ChEBI" id="CHEBI:30413"/>
    </cofactor>
</comment>
<dbReference type="OrthoDB" id="3934656at2759"/>
<keyword evidence="4 13" id="KW-0349">Heme</keyword>
<dbReference type="PRINTS" id="PR00385">
    <property type="entry name" value="P450"/>
</dbReference>
<evidence type="ECO:0000256" key="10">
    <source>
        <dbReference type="ARBA" id="ARBA00067672"/>
    </source>
</evidence>
<evidence type="ECO:0000313" key="16">
    <source>
        <dbReference type="Proteomes" id="UP000434172"/>
    </source>
</evidence>
<comment type="caution">
    <text evidence="15">The sequence shown here is derived from an EMBL/GenBank/DDBJ whole genome shotgun (WGS) entry which is preliminary data.</text>
</comment>
<evidence type="ECO:0000256" key="8">
    <source>
        <dbReference type="ARBA" id="ARBA00023026"/>
    </source>
</evidence>
<evidence type="ECO:0000256" key="5">
    <source>
        <dbReference type="ARBA" id="ARBA00022723"/>
    </source>
</evidence>
<dbReference type="FunFam" id="1.10.630.10:FF:000076">
    <property type="entry name" value="Cytochrome P450 monooxygenase"/>
    <property type="match status" value="1"/>
</dbReference>
<gene>
    <name evidence="15" type="ORF">GQ607_011688</name>
</gene>
<organism evidence="15 16">
    <name type="scientific">Colletotrichum asianum</name>
    <dbReference type="NCBI Taxonomy" id="702518"/>
    <lineage>
        <taxon>Eukaryota</taxon>
        <taxon>Fungi</taxon>
        <taxon>Dikarya</taxon>
        <taxon>Ascomycota</taxon>
        <taxon>Pezizomycotina</taxon>
        <taxon>Sordariomycetes</taxon>
        <taxon>Hypocreomycetidae</taxon>
        <taxon>Glomerellales</taxon>
        <taxon>Glomerellaceae</taxon>
        <taxon>Colletotrichum</taxon>
        <taxon>Colletotrichum gloeosporioides species complex</taxon>
    </lineage>
</organism>
<feature type="transmembrane region" description="Helical" evidence="14">
    <location>
        <begin position="37"/>
        <end position="55"/>
    </location>
</feature>